<dbReference type="Proteomes" id="UP000494363">
    <property type="component" value="Unassembled WGS sequence"/>
</dbReference>
<organism evidence="1 2">
    <name type="scientific">Paraburkholderia humisilvae</name>
    <dbReference type="NCBI Taxonomy" id="627669"/>
    <lineage>
        <taxon>Bacteria</taxon>
        <taxon>Pseudomonadati</taxon>
        <taxon>Pseudomonadota</taxon>
        <taxon>Betaproteobacteria</taxon>
        <taxon>Burkholderiales</taxon>
        <taxon>Burkholderiaceae</taxon>
        <taxon>Paraburkholderia</taxon>
    </lineage>
</organism>
<sequence>MRKPIRIVTFGIDLAKDVFVRPASHLYMWAKDAAGYIGVLAIELHELRLEVRARWQDIAYVIQNLFCEHSVTVFRHEGQMDLDTKSALAAPKLCG</sequence>
<name>A0A6J5FAR4_9BURK</name>
<keyword evidence="2" id="KW-1185">Reference proteome</keyword>
<dbReference type="AlphaFoldDB" id="A0A6J5FAR4"/>
<reference evidence="1 2" key="1">
    <citation type="submission" date="2020-04" db="EMBL/GenBank/DDBJ databases">
        <authorList>
            <person name="De Canck E."/>
        </authorList>
    </citation>
    <scope>NUCLEOTIDE SEQUENCE [LARGE SCALE GENOMIC DNA]</scope>
    <source>
        <strain evidence="1 2">LMG 29542</strain>
    </source>
</reference>
<proteinExistence type="predicted"/>
<evidence type="ECO:0000313" key="1">
    <source>
        <dbReference type="EMBL" id="CAB3774296.1"/>
    </source>
</evidence>
<accession>A0A6J5FAR4</accession>
<protein>
    <submittedName>
        <fullName evidence="1">Uncharacterized protein</fullName>
    </submittedName>
</protein>
<evidence type="ECO:0000313" key="2">
    <source>
        <dbReference type="Proteomes" id="UP000494363"/>
    </source>
</evidence>
<dbReference type="EMBL" id="CADIKH010000106">
    <property type="protein sequence ID" value="CAB3774296.1"/>
    <property type="molecule type" value="Genomic_DNA"/>
</dbReference>
<gene>
    <name evidence="1" type="ORF">LMG29542_07701</name>
</gene>